<evidence type="ECO:0000313" key="2">
    <source>
        <dbReference type="EMBL" id="KAG5187210.1"/>
    </source>
</evidence>
<comment type="caution">
    <text evidence="2">The sequence shown here is derived from an EMBL/GenBank/DDBJ whole genome shotgun (WGS) entry which is preliminary data.</text>
</comment>
<gene>
    <name evidence="2" type="ORF">JKP88DRAFT_353732</name>
</gene>
<protein>
    <submittedName>
        <fullName evidence="2">Uncharacterized protein</fullName>
    </submittedName>
</protein>
<proteinExistence type="predicted"/>
<keyword evidence="3" id="KW-1185">Reference proteome</keyword>
<feature type="compositionally biased region" description="Gly residues" evidence="1">
    <location>
        <begin position="205"/>
        <end position="232"/>
    </location>
</feature>
<sequence>MVAEVQQAIAAERSALSELQREKEAVVTVRRSVSQELPIAFSFRDPATRSGKATARSYQALYTGFKLMRAALRLAELIGLGLTELPQGSRTFMSEMEVCEVMLAKFEMLVVHQEGVTISDADLAAIQGAIHSDLDEWTSNLDALSTSLLQHHRLAPPFGSGEALDVPDIPTVAWTNAARALEVNGDIAARAVAAARKRKYDGAFRGGGRPVGSGGGGAGAGRGAGAAAGAGGTRSQPRGAPANCPKAYGGCWVWWRHVKEQNPVPCNVVPGPCKYRHSDT</sequence>
<feature type="region of interest" description="Disordered" evidence="1">
    <location>
        <begin position="205"/>
        <end position="243"/>
    </location>
</feature>
<name>A0A836CHX2_9STRA</name>
<organism evidence="2 3">
    <name type="scientific">Tribonema minus</name>
    <dbReference type="NCBI Taxonomy" id="303371"/>
    <lineage>
        <taxon>Eukaryota</taxon>
        <taxon>Sar</taxon>
        <taxon>Stramenopiles</taxon>
        <taxon>Ochrophyta</taxon>
        <taxon>PX clade</taxon>
        <taxon>Xanthophyceae</taxon>
        <taxon>Tribonematales</taxon>
        <taxon>Tribonemataceae</taxon>
        <taxon>Tribonema</taxon>
    </lineage>
</organism>
<accession>A0A836CHX2</accession>
<dbReference type="EMBL" id="JAFCMP010000091">
    <property type="protein sequence ID" value="KAG5187210.1"/>
    <property type="molecule type" value="Genomic_DNA"/>
</dbReference>
<evidence type="ECO:0000313" key="3">
    <source>
        <dbReference type="Proteomes" id="UP000664859"/>
    </source>
</evidence>
<dbReference type="AlphaFoldDB" id="A0A836CHX2"/>
<reference evidence="2" key="1">
    <citation type="submission" date="2021-02" db="EMBL/GenBank/DDBJ databases">
        <title>First Annotated Genome of the Yellow-green Alga Tribonema minus.</title>
        <authorList>
            <person name="Mahan K.M."/>
        </authorList>
    </citation>
    <scope>NUCLEOTIDE SEQUENCE</scope>
    <source>
        <strain evidence="2">UTEX B ZZ1240</strain>
    </source>
</reference>
<dbReference type="Proteomes" id="UP000664859">
    <property type="component" value="Unassembled WGS sequence"/>
</dbReference>
<evidence type="ECO:0000256" key="1">
    <source>
        <dbReference type="SAM" id="MobiDB-lite"/>
    </source>
</evidence>